<evidence type="ECO:0000313" key="1">
    <source>
        <dbReference type="EMBL" id="KAJ6971917.1"/>
    </source>
</evidence>
<reference evidence="1" key="1">
    <citation type="journal article" date="2023" name="Mol. Ecol. Resour.">
        <title>Chromosome-level genome assembly of a triploid poplar Populus alba 'Berolinensis'.</title>
        <authorList>
            <person name="Chen S."/>
            <person name="Yu Y."/>
            <person name="Wang X."/>
            <person name="Wang S."/>
            <person name="Zhang T."/>
            <person name="Zhou Y."/>
            <person name="He R."/>
            <person name="Meng N."/>
            <person name="Wang Y."/>
            <person name="Liu W."/>
            <person name="Liu Z."/>
            <person name="Liu J."/>
            <person name="Guo Q."/>
            <person name="Huang H."/>
            <person name="Sederoff R.R."/>
            <person name="Wang G."/>
            <person name="Qu G."/>
            <person name="Chen S."/>
        </authorList>
    </citation>
    <scope>NUCLEOTIDE SEQUENCE</scope>
    <source>
        <strain evidence="1">SC-2020</strain>
    </source>
</reference>
<organism evidence="1 2">
    <name type="scientific">Populus alba x Populus x berolinensis</name>
    <dbReference type="NCBI Taxonomy" id="444605"/>
    <lineage>
        <taxon>Eukaryota</taxon>
        <taxon>Viridiplantae</taxon>
        <taxon>Streptophyta</taxon>
        <taxon>Embryophyta</taxon>
        <taxon>Tracheophyta</taxon>
        <taxon>Spermatophyta</taxon>
        <taxon>Magnoliopsida</taxon>
        <taxon>eudicotyledons</taxon>
        <taxon>Gunneridae</taxon>
        <taxon>Pentapetalae</taxon>
        <taxon>rosids</taxon>
        <taxon>fabids</taxon>
        <taxon>Malpighiales</taxon>
        <taxon>Salicaceae</taxon>
        <taxon>Saliceae</taxon>
        <taxon>Populus</taxon>
    </lineage>
</organism>
<dbReference type="EMBL" id="JAQIZT010000014">
    <property type="protein sequence ID" value="KAJ6971917.1"/>
    <property type="molecule type" value="Genomic_DNA"/>
</dbReference>
<evidence type="ECO:0000313" key="2">
    <source>
        <dbReference type="Proteomes" id="UP001164929"/>
    </source>
</evidence>
<proteinExistence type="predicted"/>
<dbReference type="Proteomes" id="UP001164929">
    <property type="component" value="Chromosome 14"/>
</dbReference>
<dbReference type="AlphaFoldDB" id="A0AAD6PXZ8"/>
<comment type="caution">
    <text evidence="1">The sequence shown here is derived from an EMBL/GenBank/DDBJ whole genome shotgun (WGS) entry which is preliminary data.</text>
</comment>
<name>A0AAD6PXZ8_9ROSI</name>
<accession>A0AAD6PXZ8</accession>
<keyword evidence="2" id="KW-1185">Reference proteome</keyword>
<gene>
    <name evidence="1" type="ORF">NC653_032458</name>
</gene>
<protein>
    <submittedName>
        <fullName evidence="1">Uncharacterized protein</fullName>
    </submittedName>
</protein>
<sequence>MENPNPILQNQEREICQLKRKKKGGKASTSTTLAPQYFPAAHPYKVAREKQKQTLLPATINQSFSCSRATLSEHSRERASKILRDLERESMLDAVRFGGLSAEGSIHVILLIS</sequence>